<accession>A0A218WHJ1</accession>
<organism evidence="6 7">
    <name type="scientific">Punica granatum</name>
    <name type="common">Pomegranate</name>
    <dbReference type="NCBI Taxonomy" id="22663"/>
    <lineage>
        <taxon>Eukaryota</taxon>
        <taxon>Viridiplantae</taxon>
        <taxon>Streptophyta</taxon>
        <taxon>Embryophyta</taxon>
        <taxon>Tracheophyta</taxon>
        <taxon>Spermatophyta</taxon>
        <taxon>Magnoliopsida</taxon>
        <taxon>eudicotyledons</taxon>
        <taxon>Gunneridae</taxon>
        <taxon>Pentapetalae</taxon>
        <taxon>rosids</taxon>
        <taxon>malvids</taxon>
        <taxon>Myrtales</taxon>
        <taxon>Lythraceae</taxon>
        <taxon>Punica</taxon>
    </lineage>
</organism>
<feature type="chain" id="PRO_5012736208" evidence="2">
    <location>
        <begin position="23"/>
        <end position="783"/>
    </location>
</feature>
<name>A0A218WHJ1_PUNGR</name>
<dbReference type="Pfam" id="PF24394">
    <property type="entry name" value="TMEM62_C"/>
    <property type="match status" value="1"/>
</dbReference>
<dbReference type="EMBL" id="MTKT01004293">
    <property type="protein sequence ID" value="OWM72297.1"/>
    <property type="molecule type" value="Genomic_DNA"/>
</dbReference>
<dbReference type="Proteomes" id="UP000197138">
    <property type="component" value="Unassembled WGS sequence"/>
</dbReference>
<dbReference type="InterPro" id="IPR004843">
    <property type="entry name" value="Calcineurin-like_PHP"/>
</dbReference>
<dbReference type="Pfam" id="PF24384">
    <property type="entry name" value="Ig_TMM62"/>
    <property type="match status" value="1"/>
</dbReference>
<dbReference type="PANTHER" id="PTHR14795:SF0">
    <property type="entry name" value="TRANSMEMBRANE PROTEIN 62"/>
    <property type="match status" value="1"/>
</dbReference>
<dbReference type="SUPFAM" id="SSF56300">
    <property type="entry name" value="Metallo-dependent phosphatases"/>
    <property type="match status" value="1"/>
</dbReference>
<proteinExistence type="predicted"/>
<dbReference type="Gene3D" id="3.60.21.10">
    <property type="match status" value="1"/>
</dbReference>
<evidence type="ECO:0000313" key="6">
    <source>
        <dbReference type="EMBL" id="OWM72297.1"/>
    </source>
</evidence>
<gene>
    <name evidence="6" type="ORF">CDL15_Pgr018182</name>
</gene>
<keyword evidence="2" id="KW-0732">Signal</keyword>
<dbReference type="Pfam" id="PF00149">
    <property type="entry name" value="Metallophos"/>
    <property type="match status" value="1"/>
</dbReference>
<keyword evidence="1" id="KW-1133">Transmembrane helix</keyword>
<feature type="domain" description="Calcineurin-like phosphoesterase" evidence="3">
    <location>
        <begin position="49"/>
        <end position="264"/>
    </location>
</feature>
<dbReference type="PANTHER" id="PTHR14795">
    <property type="entry name" value="HELICASE RELATED"/>
    <property type="match status" value="1"/>
</dbReference>
<dbReference type="AlphaFoldDB" id="A0A218WHJ1"/>
<keyword evidence="1" id="KW-0472">Membrane</keyword>
<feature type="domain" description="TMEM62 C-terminal" evidence="5">
    <location>
        <begin position="498"/>
        <end position="701"/>
    </location>
</feature>
<sequence>MGTVRRMTLIGLFLLVAVVGLGIPTSGAARTGDESKRVIEVEGPVVWAVQLSDLHFSVHHPDRALDFRRLVGPALSLIRPSLVLLTGDLTDGKSRDLLTMKQNEEEWVEYQSVMDDVIQRSGLDRTIFYDVRGNHDNFGVPAVGGALDFFSKYSINGRLGRRSNVNSVTLQTPERKHLFVGLDSSMRVGIRGPTNLFGHPTDEMLAETDAQLSQWDSLSGKPVTKISFGHFPLSFSAASDSGKTLKEIFLKHSISAYICGHLHSRFGKNLKRHHRSSDRVLSSERFFQLNMKPQASATTQNCSLGAPPAEEFWEWEMGDWRKSRMMRILAIDGGHVSYMDIDLKSGLKETIILPTFPLDSRFMSTSLSHRTYECEFMVPSSHETIRALVFSNSPIASVIVRIFDLRGGDFSMVMDSQMTKREDITSGGALYSAPWNYRAFEDPSPDRYWLQIIANDAMGRPTFTDLRPFSINGLSAHRSWTWKEFFVMGCQWAALYGPILWSVFCFLFSLLLIPKVLWLCTNKQLTYASSLANKSIFSGVAWILQELCNIPVVWFGFLGYLFFLLLFPWFIGQVFTNGGKGYMTYKGWVVKSISQRGGNFFLGHPDIMVIVIPHLVFVVLPAVLVAAALAAERTRYQEKFRTTMEKKEDDYSLLHKGSVKHDIQGSRTSKFRFGNRWTQKFLLNCRALIKAYEMNPFFHFPLYSFSEESARALKKQKMLVLFALRIVGMNIALECAWKHARYGHAAGYFSSKNGLILGRRVKDRMIVYICTIWFYLPGLKFEV</sequence>
<evidence type="ECO:0000313" key="7">
    <source>
        <dbReference type="Proteomes" id="UP000197138"/>
    </source>
</evidence>
<keyword evidence="1" id="KW-0812">Transmembrane</keyword>
<dbReference type="InterPro" id="IPR056230">
    <property type="entry name" value="TMEM62_C"/>
</dbReference>
<dbReference type="InterPro" id="IPR029052">
    <property type="entry name" value="Metallo-depent_PP-like"/>
</dbReference>
<feature type="transmembrane region" description="Helical" evidence="1">
    <location>
        <begin position="492"/>
        <end position="513"/>
    </location>
</feature>
<feature type="transmembrane region" description="Helical" evidence="1">
    <location>
        <begin position="552"/>
        <end position="571"/>
    </location>
</feature>
<feature type="domain" description="TMEM62 Ig-like" evidence="4">
    <location>
        <begin position="348"/>
        <end position="474"/>
    </location>
</feature>
<feature type="signal peptide" evidence="2">
    <location>
        <begin position="1"/>
        <end position="22"/>
    </location>
</feature>
<evidence type="ECO:0000256" key="1">
    <source>
        <dbReference type="SAM" id="Phobius"/>
    </source>
</evidence>
<dbReference type="InterPro" id="IPR056229">
    <property type="entry name" value="Ig_TMM62"/>
</dbReference>
<dbReference type="GO" id="GO:0016787">
    <property type="term" value="F:hydrolase activity"/>
    <property type="evidence" value="ECO:0007669"/>
    <property type="project" value="InterPro"/>
</dbReference>
<evidence type="ECO:0000259" key="5">
    <source>
        <dbReference type="Pfam" id="PF24394"/>
    </source>
</evidence>
<evidence type="ECO:0000259" key="4">
    <source>
        <dbReference type="Pfam" id="PF24384"/>
    </source>
</evidence>
<comment type="caution">
    <text evidence="6">The sequence shown here is derived from an EMBL/GenBank/DDBJ whole genome shotgun (WGS) entry which is preliminary data.</text>
</comment>
<evidence type="ECO:0000259" key="3">
    <source>
        <dbReference type="Pfam" id="PF00149"/>
    </source>
</evidence>
<protein>
    <submittedName>
        <fullName evidence="6">Uncharacterized protein</fullName>
    </submittedName>
</protein>
<reference evidence="7" key="1">
    <citation type="journal article" date="2017" name="Plant J.">
        <title>The pomegranate (Punica granatum L.) genome and the genomics of punicalagin biosynthesis.</title>
        <authorList>
            <person name="Qin G."/>
            <person name="Xu C."/>
            <person name="Ming R."/>
            <person name="Tang H."/>
            <person name="Guyot R."/>
            <person name="Kramer E.M."/>
            <person name="Hu Y."/>
            <person name="Yi X."/>
            <person name="Qi Y."/>
            <person name="Xu X."/>
            <person name="Gao Z."/>
            <person name="Pan H."/>
            <person name="Jian J."/>
            <person name="Tian Y."/>
            <person name="Yue Z."/>
            <person name="Xu Y."/>
        </authorList>
    </citation>
    <scope>NUCLEOTIDE SEQUENCE [LARGE SCALE GENOMIC DNA]</scope>
    <source>
        <strain evidence="7">cv. Dabenzi</strain>
    </source>
</reference>
<feature type="transmembrane region" description="Helical" evidence="1">
    <location>
        <begin position="607"/>
        <end position="631"/>
    </location>
</feature>
<evidence type="ECO:0000256" key="2">
    <source>
        <dbReference type="SAM" id="SignalP"/>
    </source>
</evidence>